<evidence type="ECO:0000256" key="1">
    <source>
        <dbReference type="SAM" id="MobiDB-lite"/>
    </source>
</evidence>
<gene>
    <name evidence="2" type="ORF">FA13DRAFT_1127322</name>
</gene>
<evidence type="ECO:0000313" key="3">
    <source>
        <dbReference type="Proteomes" id="UP000298030"/>
    </source>
</evidence>
<dbReference type="EMBL" id="QPFP01000522">
    <property type="protein sequence ID" value="TEB09096.1"/>
    <property type="molecule type" value="Genomic_DNA"/>
</dbReference>
<reference evidence="2 3" key="1">
    <citation type="journal article" date="2019" name="Nat. Ecol. Evol.">
        <title>Megaphylogeny resolves global patterns of mushroom evolution.</title>
        <authorList>
            <person name="Varga T."/>
            <person name="Krizsan K."/>
            <person name="Foldi C."/>
            <person name="Dima B."/>
            <person name="Sanchez-Garcia M."/>
            <person name="Sanchez-Ramirez S."/>
            <person name="Szollosi G.J."/>
            <person name="Szarkandi J.G."/>
            <person name="Papp V."/>
            <person name="Albert L."/>
            <person name="Andreopoulos W."/>
            <person name="Angelini C."/>
            <person name="Antonin V."/>
            <person name="Barry K.W."/>
            <person name="Bougher N.L."/>
            <person name="Buchanan P."/>
            <person name="Buyck B."/>
            <person name="Bense V."/>
            <person name="Catcheside P."/>
            <person name="Chovatia M."/>
            <person name="Cooper J."/>
            <person name="Damon W."/>
            <person name="Desjardin D."/>
            <person name="Finy P."/>
            <person name="Geml J."/>
            <person name="Haridas S."/>
            <person name="Hughes K."/>
            <person name="Justo A."/>
            <person name="Karasinski D."/>
            <person name="Kautmanova I."/>
            <person name="Kiss B."/>
            <person name="Kocsube S."/>
            <person name="Kotiranta H."/>
            <person name="LaButti K.M."/>
            <person name="Lechner B.E."/>
            <person name="Liimatainen K."/>
            <person name="Lipzen A."/>
            <person name="Lukacs Z."/>
            <person name="Mihaltcheva S."/>
            <person name="Morgado L.N."/>
            <person name="Niskanen T."/>
            <person name="Noordeloos M.E."/>
            <person name="Ohm R.A."/>
            <person name="Ortiz-Santana B."/>
            <person name="Ovrebo C."/>
            <person name="Racz N."/>
            <person name="Riley R."/>
            <person name="Savchenko A."/>
            <person name="Shiryaev A."/>
            <person name="Soop K."/>
            <person name="Spirin V."/>
            <person name="Szebenyi C."/>
            <person name="Tomsovsky M."/>
            <person name="Tulloss R.E."/>
            <person name="Uehling J."/>
            <person name="Grigoriev I.V."/>
            <person name="Vagvolgyi C."/>
            <person name="Papp T."/>
            <person name="Martin F.M."/>
            <person name="Miettinen O."/>
            <person name="Hibbett D.S."/>
            <person name="Nagy L.G."/>
        </authorList>
    </citation>
    <scope>NUCLEOTIDE SEQUENCE [LARGE SCALE GENOMIC DNA]</scope>
    <source>
        <strain evidence="2 3">FP101781</strain>
    </source>
</reference>
<sequence>MKLAAVVLGTPAAPQRGKVSRQPKAARKVPESTTGRKTGVPNGGHGPIGLRIAGQIHEAAIPRDNAVKG</sequence>
<name>A0A4Y7RJU8_COPMI</name>
<evidence type="ECO:0000313" key="2">
    <source>
        <dbReference type="EMBL" id="TEB09096.1"/>
    </source>
</evidence>
<proteinExistence type="predicted"/>
<dbReference type="Proteomes" id="UP000298030">
    <property type="component" value="Unassembled WGS sequence"/>
</dbReference>
<dbReference type="AlphaFoldDB" id="A0A4Y7RJU8"/>
<feature type="compositionally biased region" description="Basic residues" evidence="1">
    <location>
        <begin position="18"/>
        <end position="27"/>
    </location>
</feature>
<accession>A0A4Y7RJU8</accession>
<comment type="caution">
    <text evidence="2">The sequence shown here is derived from an EMBL/GenBank/DDBJ whole genome shotgun (WGS) entry which is preliminary data.</text>
</comment>
<keyword evidence="3" id="KW-1185">Reference proteome</keyword>
<feature type="region of interest" description="Disordered" evidence="1">
    <location>
        <begin position="1"/>
        <end position="48"/>
    </location>
</feature>
<protein>
    <submittedName>
        <fullName evidence="2">Uncharacterized protein</fullName>
    </submittedName>
</protein>
<organism evidence="2 3">
    <name type="scientific">Coprinellus micaceus</name>
    <name type="common">Glistening ink-cap mushroom</name>
    <name type="synonym">Coprinus micaceus</name>
    <dbReference type="NCBI Taxonomy" id="71717"/>
    <lineage>
        <taxon>Eukaryota</taxon>
        <taxon>Fungi</taxon>
        <taxon>Dikarya</taxon>
        <taxon>Basidiomycota</taxon>
        <taxon>Agaricomycotina</taxon>
        <taxon>Agaricomycetes</taxon>
        <taxon>Agaricomycetidae</taxon>
        <taxon>Agaricales</taxon>
        <taxon>Agaricineae</taxon>
        <taxon>Psathyrellaceae</taxon>
        <taxon>Coprinellus</taxon>
    </lineage>
</organism>